<reference evidence="2" key="1">
    <citation type="submission" date="2014-03" db="EMBL/GenBank/DDBJ databases">
        <authorList>
            <person name="Aksoy S."/>
            <person name="Warren W."/>
            <person name="Wilson R.K."/>
        </authorList>
    </citation>
    <scope>NUCLEOTIDE SEQUENCE [LARGE SCALE GENOMIC DNA]</scope>
    <source>
        <strain evidence="2">IAEA</strain>
    </source>
</reference>
<protein>
    <submittedName>
        <fullName evidence="1">Uncharacterized protein</fullName>
    </submittedName>
</protein>
<dbReference type="VEuPathDB" id="VectorBase:GPAI020347"/>
<dbReference type="EnsemblMetazoa" id="GPAI020347-RA">
    <property type="protein sequence ID" value="GPAI020347-PA"/>
    <property type="gene ID" value="GPAI020347"/>
</dbReference>
<keyword evidence="2" id="KW-1185">Reference proteome</keyword>
<evidence type="ECO:0000313" key="1">
    <source>
        <dbReference type="EnsemblMetazoa" id="GPAI020347-PA"/>
    </source>
</evidence>
<reference evidence="1" key="2">
    <citation type="submission" date="2020-05" db="UniProtKB">
        <authorList>
            <consortium name="EnsemblMetazoa"/>
        </authorList>
    </citation>
    <scope>IDENTIFICATION</scope>
    <source>
        <strain evidence="1">IAEA</strain>
    </source>
</reference>
<sequence>MRSNRLQQFKSREAYNLFSDAIIPSSIRPFSTAATCRTIRKPTKATTQDPGVPMINARVHYLNPLTTPMMRDLTYPYNEVLIGSLTHLEALSNGHPNDLRNLNIHTKPLSCPSLWKRDETSSQVASEQGRDS</sequence>
<organism evidence="1 2">
    <name type="scientific">Glossina pallidipes</name>
    <name type="common">Tsetse fly</name>
    <dbReference type="NCBI Taxonomy" id="7398"/>
    <lineage>
        <taxon>Eukaryota</taxon>
        <taxon>Metazoa</taxon>
        <taxon>Ecdysozoa</taxon>
        <taxon>Arthropoda</taxon>
        <taxon>Hexapoda</taxon>
        <taxon>Insecta</taxon>
        <taxon>Pterygota</taxon>
        <taxon>Neoptera</taxon>
        <taxon>Endopterygota</taxon>
        <taxon>Diptera</taxon>
        <taxon>Brachycera</taxon>
        <taxon>Muscomorpha</taxon>
        <taxon>Hippoboscoidea</taxon>
        <taxon>Glossinidae</taxon>
        <taxon>Glossina</taxon>
    </lineage>
</organism>
<name>A0A1A9ZNS4_GLOPL</name>
<dbReference type="AlphaFoldDB" id="A0A1A9ZNS4"/>
<evidence type="ECO:0000313" key="2">
    <source>
        <dbReference type="Proteomes" id="UP000092445"/>
    </source>
</evidence>
<accession>A0A1A9ZNS4</accession>
<dbReference type="Proteomes" id="UP000092445">
    <property type="component" value="Unassembled WGS sequence"/>
</dbReference>
<proteinExistence type="predicted"/>